<feature type="compositionally biased region" description="Basic and acidic residues" evidence="1">
    <location>
        <begin position="680"/>
        <end position="693"/>
    </location>
</feature>
<keyword evidence="2" id="KW-0812">Transmembrane</keyword>
<keyword evidence="2" id="KW-1133">Transmembrane helix</keyword>
<keyword evidence="4" id="KW-1185">Reference proteome</keyword>
<evidence type="ECO:0000313" key="4">
    <source>
        <dbReference type="Proteomes" id="UP001202134"/>
    </source>
</evidence>
<feature type="region of interest" description="Disordered" evidence="1">
    <location>
        <begin position="680"/>
        <end position="699"/>
    </location>
</feature>
<evidence type="ECO:0000256" key="1">
    <source>
        <dbReference type="SAM" id="MobiDB-lite"/>
    </source>
</evidence>
<keyword evidence="2" id="KW-0472">Membrane</keyword>
<dbReference type="EMBL" id="JAKIKU010000004">
    <property type="protein sequence ID" value="MCL1045425.1"/>
    <property type="molecule type" value="Genomic_DNA"/>
</dbReference>
<accession>A0ABT0KPZ0</accession>
<feature type="transmembrane region" description="Helical" evidence="2">
    <location>
        <begin position="24"/>
        <end position="46"/>
    </location>
</feature>
<dbReference type="RefSeq" id="WP_248955491.1">
    <property type="nucleotide sequence ID" value="NZ_JAKIKU010000004.1"/>
</dbReference>
<dbReference type="Proteomes" id="UP001202134">
    <property type="component" value="Unassembled WGS sequence"/>
</dbReference>
<comment type="caution">
    <text evidence="3">The sequence shown here is derived from an EMBL/GenBank/DDBJ whole genome shotgun (WGS) entry which is preliminary data.</text>
</comment>
<sequence length="799" mass="93065">MRKTLISQVIKNREIDESFIKSKLVWGACCLFFIVFFFLYFALLIGSYSFNEWKLKQGLASIIKPERNKELVEYLNDNYKIKIKEYLDELAELAVSQSEITIKDIEKNEYLIKGNEIDNEKDYTFQEGSTKYIANKVSYFTSDENITRSQPLSENSLSILEFSAKKLSKQVCSKLKKDEAITESSFQAALDDSFKPNEEDKDSKVEINSAFNDFKIKKVFYYGNRNIRFAFPGRALDEIPDIEKRMWFKLINKEAPYFCDSTCPLFQSAPNDKVKYLCDITNPYTDIEPIGGITRTVICKLHFTKEANEEPEEHYIGFDLFFHFGRGNTNIKTNSELFEYVFMQEWGNAFPKDPYLLMLSVLLSLGFMMFVLNTHSVGRIVEVKKIASAKVQNHIKKTSRLKLLMNFIPFLKDGSESFFESVKEKQSKLEFLYENDKEDTSYYQVIIKDVKELNVLFFSRRFKSMYDEGVYSVSDSNVENLINANELRLDIKKLLILNRDKDEYIEHVLHDNVIRDSIDNFHQKIRKTNNFTIAVSNFASLQYGEFRFINGKGLMKEVLELGRVQVYAVTNEQAIRNIISFYLDVLSNNFAEGDKRESLKCLLLDWFFKYTSIRIIICHSLGSLKTLLGDEIFEAVIEKSMQKQKINNKSLYVYEKYNKSNSESVEDEWLDKDFIKHSTHSGEETDEKSEKGLPDNSLGSLKDKLKDKVKLNGSMEDFAILQSTGQNKEYIGLMTADYQSFRLRSRIDKSIPINSEFNFDDLEISYSGTLYTSNTYVIPYKDYYKSLLKESILMHLIDE</sequence>
<evidence type="ECO:0000313" key="3">
    <source>
        <dbReference type="EMBL" id="MCL1045425.1"/>
    </source>
</evidence>
<organism evidence="3 4">
    <name type="scientific">Shewanella electrodiphila</name>
    <dbReference type="NCBI Taxonomy" id="934143"/>
    <lineage>
        <taxon>Bacteria</taxon>
        <taxon>Pseudomonadati</taxon>
        <taxon>Pseudomonadota</taxon>
        <taxon>Gammaproteobacteria</taxon>
        <taxon>Alteromonadales</taxon>
        <taxon>Shewanellaceae</taxon>
        <taxon>Shewanella</taxon>
    </lineage>
</organism>
<name>A0ABT0KPZ0_9GAMM</name>
<proteinExistence type="predicted"/>
<protein>
    <submittedName>
        <fullName evidence="3">Uncharacterized protein</fullName>
    </submittedName>
</protein>
<evidence type="ECO:0000256" key="2">
    <source>
        <dbReference type="SAM" id="Phobius"/>
    </source>
</evidence>
<reference evidence="3 4" key="1">
    <citation type="submission" date="2022-01" db="EMBL/GenBank/DDBJ databases">
        <title>Whole genome-based taxonomy of the Shewanellaceae.</title>
        <authorList>
            <person name="Martin-Rodriguez A.J."/>
        </authorList>
    </citation>
    <scope>NUCLEOTIDE SEQUENCE [LARGE SCALE GENOMIC DNA]</scope>
    <source>
        <strain evidence="3 4">DSM 24955</strain>
    </source>
</reference>
<gene>
    <name evidence="3" type="ORF">L2737_08810</name>
</gene>